<dbReference type="Pfam" id="PF00096">
    <property type="entry name" value="zf-C2H2"/>
    <property type="match status" value="3"/>
</dbReference>
<evidence type="ECO:0000256" key="4">
    <source>
        <dbReference type="ARBA" id="ARBA00022771"/>
    </source>
</evidence>
<evidence type="ECO:0000256" key="1">
    <source>
        <dbReference type="ARBA" id="ARBA00004123"/>
    </source>
</evidence>
<evidence type="ECO:0000256" key="7">
    <source>
        <dbReference type="ARBA" id="ARBA00023242"/>
    </source>
</evidence>
<feature type="compositionally biased region" description="Low complexity" evidence="9">
    <location>
        <begin position="124"/>
        <end position="140"/>
    </location>
</feature>
<feature type="domain" description="C2H2-type" evidence="10">
    <location>
        <begin position="229"/>
        <end position="257"/>
    </location>
</feature>
<evidence type="ECO:0000259" key="10">
    <source>
        <dbReference type="PROSITE" id="PS50157"/>
    </source>
</evidence>
<evidence type="ECO:0000256" key="6">
    <source>
        <dbReference type="ARBA" id="ARBA00023125"/>
    </source>
</evidence>
<dbReference type="WBParaSite" id="L893_g4983.t1">
    <property type="protein sequence ID" value="L893_g4983.t1"/>
    <property type="gene ID" value="L893_g4983"/>
</dbReference>
<accession>A0A1I8AER4</accession>
<dbReference type="GO" id="GO:0000978">
    <property type="term" value="F:RNA polymerase II cis-regulatory region sequence-specific DNA binding"/>
    <property type="evidence" value="ECO:0007669"/>
    <property type="project" value="TreeGrafter"/>
</dbReference>
<evidence type="ECO:0000313" key="12">
    <source>
        <dbReference type="WBParaSite" id="L893_g4983.t1"/>
    </source>
</evidence>
<feature type="domain" description="C2H2-type" evidence="10">
    <location>
        <begin position="173"/>
        <end position="200"/>
    </location>
</feature>
<feature type="region of interest" description="Disordered" evidence="9">
    <location>
        <begin position="249"/>
        <end position="287"/>
    </location>
</feature>
<feature type="compositionally biased region" description="Basic residues" evidence="9">
    <location>
        <begin position="249"/>
        <end position="258"/>
    </location>
</feature>
<keyword evidence="4 8" id="KW-0863">Zinc-finger</keyword>
<comment type="subcellular location">
    <subcellularLocation>
        <location evidence="1">Nucleus</location>
    </subcellularLocation>
</comment>
<feature type="region of interest" description="Disordered" evidence="9">
    <location>
        <begin position="147"/>
        <end position="176"/>
    </location>
</feature>
<feature type="compositionally biased region" description="Polar residues" evidence="9">
    <location>
        <begin position="277"/>
        <end position="287"/>
    </location>
</feature>
<feature type="compositionally biased region" description="Polar residues" evidence="9">
    <location>
        <begin position="151"/>
        <end position="163"/>
    </location>
</feature>
<dbReference type="Proteomes" id="UP000095287">
    <property type="component" value="Unplaced"/>
</dbReference>
<dbReference type="SUPFAM" id="SSF57667">
    <property type="entry name" value="beta-beta-alpha zinc fingers"/>
    <property type="match status" value="2"/>
</dbReference>
<dbReference type="InterPro" id="IPR036236">
    <property type="entry name" value="Znf_C2H2_sf"/>
</dbReference>
<dbReference type="GO" id="GO:0000981">
    <property type="term" value="F:DNA-binding transcription factor activity, RNA polymerase II-specific"/>
    <property type="evidence" value="ECO:0007669"/>
    <property type="project" value="TreeGrafter"/>
</dbReference>
<evidence type="ECO:0000256" key="5">
    <source>
        <dbReference type="ARBA" id="ARBA00022833"/>
    </source>
</evidence>
<dbReference type="PROSITE" id="PS50157">
    <property type="entry name" value="ZINC_FINGER_C2H2_2"/>
    <property type="match status" value="3"/>
</dbReference>
<feature type="region of interest" description="Disordered" evidence="9">
    <location>
        <begin position="121"/>
        <end position="140"/>
    </location>
</feature>
<evidence type="ECO:0000256" key="2">
    <source>
        <dbReference type="ARBA" id="ARBA00022723"/>
    </source>
</evidence>
<organism evidence="11 12">
    <name type="scientific">Steinernema glaseri</name>
    <dbReference type="NCBI Taxonomy" id="37863"/>
    <lineage>
        <taxon>Eukaryota</taxon>
        <taxon>Metazoa</taxon>
        <taxon>Ecdysozoa</taxon>
        <taxon>Nematoda</taxon>
        <taxon>Chromadorea</taxon>
        <taxon>Rhabditida</taxon>
        <taxon>Tylenchina</taxon>
        <taxon>Panagrolaimomorpha</taxon>
        <taxon>Strongyloidoidea</taxon>
        <taxon>Steinernematidae</taxon>
        <taxon>Steinernema</taxon>
    </lineage>
</organism>
<name>A0A1I8AER4_9BILA</name>
<keyword evidence="6" id="KW-0238">DNA-binding</keyword>
<dbReference type="InterPro" id="IPR013087">
    <property type="entry name" value="Znf_C2H2_type"/>
</dbReference>
<dbReference type="GO" id="GO:0000122">
    <property type="term" value="P:negative regulation of transcription by RNA polymerase II"/>
    <property type="evidence" value="ECO:0007669"/>
    <property type="project" value="UniProtKB-ARBA"/>
</dbReference>
<feature type="domain" description="C2H2-type" evidence="10">
    <location>
        <begin position="201"/>
        <end position="228"/>
    </location>
</feature>
<sequence>MGANESWPSLNLNLEQGFDRFLLTDLGFLLGNTFFTGEAFLSLILSNVSKTRIVERHLTSTLRSWILARFALLLKPTSGTFKMDQYAYLFAMNLQAMLLEQLYIQQLMRMVNPVVPAVPPEAPEAPQAPEAPVPEAASRAVELETPRRTAAMNSSFNSSTGGATSPRRSRRRYACPQCPATVSRKSLLKGHMTIHTGEKPFTCSFCPKTFADPSNKRVHEKTHSPDKPFQCEDCGKSFKLDRYLMKHKKNMHQRKRVVSKMNGPLAHVEARKRAKKNISQDTPSARD</sequence>
<dbReference type="PANTHER" id="PTHR23235">
    <property type="entry name" value="KRUEPPEL-LIKE TRANSCRIPTION FACTOR"/>
    <property type="match status" value="1"/>
</dbReference>
<dbReference type="GO" id="GO:0005634">
    <property type="term" value="C:nucleus"/>
    <property type="evidence" value="ECO:0007669"/>
    <property type="project" value="UniProtKB-SubCell"/>
</dbReference>
<dbReference type="FunFam" id="3.30.160.60:FF:001465">
    <property type="entry name" value="Zinc finger protein 560"/>
    <property type="match status" value="1"/>
</dbReference>
<evidence type="ECO:0000313" key="11">
    <source>
        <dbReference type="Proteomes" id="UP000095287"/>
    </source>
</evidence>
<keyword evidence="11" id="KW-1185">Reference proteome</keyword>
<evidence type="ECO:0000256" key="8">
    <source>
        <dbReference type="PROSITE-ProRule" id="PRU00042"/>
    </source>
</evidence>
<keyword evidence="2" id="KW-0479">Metal-binding</keyword>
<evidence type="ECO:0000256" key="9">
    <source>
        <dbReference type="SAM" id="MobiDB-lite"/>
    </source>
</evidence>
<proteinExistence type="predicted"/>
<reference evidence="12" key="1">
    <citation type="submission" date="2016-11" db="UniProtKB">
        <authorList>
            <consortium name="WormBaseParasite"/>
        </authorList>
    </citation>
    <scope>IDENTIFICATION</scope>
</reference>
<dbReference type="SMART" id="SM00355">
    <property type="entry name" value="ZnF_C2H2"/>
    <property type="match status" value="3"/>
</dbReference>
<dbReference type="GO" id="GO:0008270">
    <property type="term" value="F:zinc ion binding"/>
    <property type="evidence" value="ECO:0007669"/>
    <property type="project" value="UniProtKB-KW"/>
</dbReference>
<dbReference type="PANTHER" id="PTHR23235:SF120">
    <property type="entry name" value="KRUPPEL-LIKE FACTOR 15"/>
    <property type="match status" value="1"/>
</dbReference>
<protein>
    <submittedName>
        <fullName evidence="12">C2H2-type domain-containing protein</fullName>
    </submittedName>
</protein>
<dbReference type="FunFam" id="3.30.160.60:FF:000100">
    <property type="entry name" value="Zinc finger 45-like"/>
    <property type="match status" value="1"/>
</dbReference>
<keyword evidence="5" id="KW-0862">Zinc</keyword>
<dbReference type="PROSITE" id="PS00028">
    <property type="entry name" value="ZINC_FINGER_C2H2_1"/>
    <property type="match status" value="3"/>
</dbReference>
<dbReference type="Gene3D" id="3.30.160.60">
    <property type="entry name" value="Classic Zinc Finger"/>
    <property type="match status" value="3"/>
</dbReference>
<keyword evidence="7" id="KW-0539">Nucleus</keyword>
<dbReference type="AlphaFoldDB" id="A0A1I8AER4"/>
<keyword evidence="3" id="KW-0677">Repeat</keyword>
<evidence type="ECO:0000256" key="3">
    <source>
        <dbReference type="ARBA" id="ARBA00022737"/>
    </source>
</evidence>